<comment type="caution">
    <text evidence="1">The sequence shown here is derived from an EMBL/GenBank/DDBJ whole genome shotgun (WGS) entry which is preliminary data.</text>
</comment>
<reference evidence="1" key="1">
    <citation type="submission" date="2020-05" db="EMBL/GenBank/DDBJ databases">
        <title>Large-scale comparative analyses of tick genomes elucidate their genetic diversity and vector capacities.</title>
        <authorList>
            <person name="Jia N."/>
            <person name="Wang J."/>
            <person name="Shi W."/>
            <person name="Du L."/>
            <person name="Sun Y."/>
            <person name="Zhan W."/>
            <person name="Jiang J."/>
            <person name="Wang Q."/>
            <person name="Zhang B."/>
            <person name="Ji P."/>
            <person name="Sakyi L.B."/>
            <person name="Cui X."/>
            <person name="Yuan T."/>
            <person name="Jiang B."/>
            <person name="Yang W."/>
            <person name="Lam T.T.-Y."/>
            <person name="Chang Q."/>
            <person name="Ding S."/>
            <person name="Wang X."/>
            <person name="Zhu J."/>
            <person name="Ruan X."/>
            <person name="Zhao L."/>
            <person name="Wei J."/>
            <person name="Que T."/>
            <person name="Du C."/>
            <person name="Cheng J."/>
            <person name="Dai P."/>
            <person name="Han X."/>
            <person name="Huang E."/>
            <person name="Gao Y."/>
            <person name="Liu J."/>
            <person name="Shao H."/>
            <person name="Ye R."/>
            <person name="Li L."/>
            <person name="Wei W."/>
            <person name="Wang X."/>
            <person name="Wang C."/>
            <person name="Yang T."/>
            <person name="Huo Q."/>
            <person name="Li W."/>
            <person name="Guo W."/>
            <person name="Chen H."/>
            <person name="Zhou L."/>
            <person name="Ni X."/>
            <person name="Tian J."/>
            <person name="Zhou Y."/>
            <person name="Sheng Y."/>
            <person name="Liu T."/>
            <person name="Pan Y."/>
            <person name="Xia L."/>
            <person name="Li J."/>
            <person name="Zhao F."/>
            <person name="Cao W."/>
        </authorList>
    </citation>
    <scope>NUCLEOTIDE SEQUENCE</scope>
    <source>
        <strain evidence="1">Hyas-2018</strain>
    </source>
</reference>
<dbReference type="Proteomes" id="UP000821845">
    <property type="component" value="Chromosome 8"/>
</dbReference>
<proteinExistence type="predicted"/>
<keyword evidence="2" id="KW-1185">Reference proteome</keyword>
<protein>
    <submittedName>
        <fullName evidence="1">Uncharacterized protein</fullName>
    </submittedName>
</protein>
<organism evidence="1 2">
    <name type="scientific">Hyalomma asiaticum</name>
    <name type="common">Tick</name>
    <dbReference type="NCBI Taxonomy" id="266040"/>
    <lineage>
        <taxon>Eukaryota</taxon>
        <taxon>Metazoa</taxon>
        <taxon>Ecdysozoa</taxon>
        <taxon>Arthropoda</taxon>
        <taxon>Chelicerata</taxon>
        <taxon>Arachnida</taxon>
        <taxon>Acari</taxon>
        <taxon>Parasitiformes</taxon>
        <taxon>Ixodida</taxon>
        <taxon>Ixodoidea</taxon>
        <taxon>Ixodidae</taxon>
        <taxon>Hyalomminae</taxon>
        <taxon>Hyalomma</taxon>
    </lineage>
</organism>
<dbReference type="EMBL" id="CM023488">
    <property type="protein sequence ID" value="KAH6924554.1"/>
    <property type="molecule type" value="Genomic_DNA"/>
</dbReference>
<gene>
    <name evidence="1" type="ORF">HPB50_019438</name>
</gene>
<evidence type="ECO:0000313" key="2">
    <source>
        <dbReference type="Proteomes" id="UP000821845"/>
    </source>
</evidence>
<name>A0ACB7RRS1_HYAAI</name>
<evidence type="ECO:0000313" key="1">
    <source>
        <dbReference type="EMBL" id="KAH6924554.1"/>
    </source>
</evidence>
<sequence length="769" mass="86232">MVTGGVDTVGGDGVATATVVSGSGLPPPTSSVGTPEVKGHQKDISGRGDDGSPSGWRSYDRHEAMMKNASPSRKACSVGSAACYVLTATTLVGCALLLLAPFERRKLETEFVPRFLELSPSVVVPSSSPLAEPRIESCSYYTCFDVYRCGHRHDQVTVYVYPIFNYVDEHGKELTHQASREFMELLEAIQQSKFYTSDPTKACLLIPSLDTLNQEGLNLNAVSQILNSLPHWDNGTNHLLFNMLPGMLPSYTTSLEVNTAQAMVAGGGFDSWTFRRSHDISIPVFNPARYELDSSLAKRSDRQWLLISAQPGIHFEFRAVVASLARAHHDVLNLTSCGRASNVDGNRLRCHGNRHYKYPDILTEGKFCLVVRAARLGQMAFSDVLSAGCIPVVVADEYVMPFSEVLDWKRQVTAAVRIREDELEDVVGILKGFSEARVAEMRSQVLLIWERYFSSMERIAMTTLEIINDRLFPHVGKGYEDWNDLPPGLVPPAPFAIPFVAPRSRGFTAVVLTYDRVNSLFKVVQQLAQVPSLVKVVVVWNNQRKSPPPASAWPKLSKPLKVIRTKANKLSNRFYPYKDIETEAVLAIDDDILMLTSDELEFGFEVWREFPDRIVGFPSRVHLWDNTTSLWKYESEWTNDISMVLTGAAFYHKHYSHEYFDRLPADIRHWVDDRMNCEDIAMNFLVANITGKAPIKVAPRKKFKCPECARLDNLSNDLQHMAARSECVNIFAKAFGGMPLKTVEFRADPVLFKDNFPEKLKRFSNLGSL</sequence>
<accession>A0ACB7RRS1</accession>